<reference evidence="1 2" key="1">
    <citation type="submission" date="2019-03" db="EMBL/GenBank/DDBJ databases">
        <title>Genomic Encyclopedia of Type Strains, Phase IV (KMG-IV): sequencing the most valuable type-strain genomes for metagenomic binning, comparative biology and taxonomic classification.</title>
        <authorList>
            <person name="Goeker M."/>
        </authorList>
    </citation>
    <scope>NUCLEOTIDE SEQUENCE [LARGE SCALE GENOMIC DNA]</scope>
    <source>
        <strain evidence="1 2">DSM 20467</strain>
    </source>
</reference>
<evidence type="ECO:0000313" key="2">
    <source>
        <dbReference type="Proteomes" id="UP000295188"/>
    </source>
</evidence>
<organism evidence="1 2">
    <name type="scientific">Pectinatus cerevisiiphilus</name>
    <dbReference type="NCBI Taxonomy" id="86956"/>
    <lineage>
        <taxon>Bacteria</taxon>
        <taxon>Bacillati</taxon>
        <taxon>Bacillota</taxon>
        <taxon>Negativicutes</taxon>
        <taxon>Selenomonadales</taxon>
        <taxon>Selenomonadaceae</taxon>
        <taxon>Pectinatus</taxon>
    </lineage>
</organism>
<accession>A0A4R3K2T5</accession>
<dbReference type="EMBL" id="SMAA01000021">
    <property type="protein sequence ID" value="TCS76699.1"/>
    <property type="molecule type" value="Genomic_DNA"/>
</dbReference>
<dbReference type="OrthoDB" id="9795264at2"/>
<dbReference type="Pfam" id="PF11148">
    <property type="entry name" value="DUF2922"/>
    <property type="match status" value="1"/>
</dbReference>
<protein>
    <submittedName>
        <fullName evidence="1">DUF2922 family protein</fullName>
    </submittedName>
</protein>
<dbReference type="InterPro" id="IPR021321">
    <property type="entry name" value="DUF2922"/>
</dbReference>
<dbReference type="Proteomes" id="UP000295188">
    <property type="component" value="Unassembled WGS sequence"/>
</dbReference>
<dbReference type="RefSeq" id="WP_132551329.1">
    <property type="nucleotide sequence ID" value="NZ_SMAA01000021.1"/>
</dbReference>
<comment type="caution">
    <text evidence="1">The sequence shown here is derived from an EMBL/GenBank/DDBJ whole genome shotgun (WGS) entry which is preliminary data.</text>
</comment>
<name>A0A4R3K2T5_9FIRM</name>
<dbReference type="AlphaFoldDB" id="A0A4R3K2T5"/>
<gene>
    <name evidence="1" type="ORF">EDC37_12134</name>
</gene>
<proteinExistence type="predicted"/>
<sequence length="71" mass="7852">MAVTKNLQMVFTLADGKKLTYNLADPKDDVTRAQVESTMTNMITNNVVMKDSVAATKIDGIYVKTVENIEL</sequence>
<keyword evidence="2" id="KW-1185">Reference proteome</keyword>
<evidence type="ECO:0000313" key="1">
    <source>
        <dbReference type="EMBL" id="TCS76699.1"/>
    </source>
</evidence>